<evidence type="ECO:0000256" key="3">
    <source>
        <dbReference type="ARBA" id="ARBA00022475"/>
    </source>
</evidence>
<keyword evidence="11" id="KW-0443">Lipid metabolism</keyword>
<dbReference type="Gene3D" id="1.10.287.3610">
    <property type="match status" value="1"/>
</dbReference>
<keyword evidence="8 16" id="KW-0418">Kinase</keyword>
<keyword evidence="5" id="KW-0808">Transferase</keyword>
<keyword evidence="13" id="KW-0594">Phospholipid biosynthesis</keyword>
<name>A0ABS9WGK4_9ACTN</name>
<feature type="transmembrane region" description="Helical" evidence="15">
    <location>
        <begin position="111"/>
        <end position="133"/>
    </location>
</feature>
<comment type="subcellular location">
    <subcellularLocation>
        <location evidence="1">Cell membrane</location>
        <topology evidence="1">Multi-pass membrane protein</topology>
    </subcellularLocation>
</comment>
<evidence type="ECO:0000256" key="12">
    <source>
        <dbReference type="ARBA" id="ARBA00023136"/>
    </source>
</evidence>
<keyword evidence="17" id="KW-1185">Reference proteome</keyword>
<dbReference type="GO" id="GO:0016301">
    <property type="term" value="F:kinase activity"/>
    <property type="evidence" value="ECO:0007669"/>
    <property type="project" value="UniProtKB-KW"/>
</dbReference>
<keyword evidence="9" id="KW-0067">ATP-binding</keyword>
<sequence length="137" mass="13921">MGEPGFVRNRGDKEAHARFPLGRAFACAGCGIRHAFATQRNMRIHAAVAVAAVVLGVVLGIDAPSWAAVVLCIAGVMAAECANTAIEAVVDLVTDDYAELARVAKDCAAGAVYLMAIGAVAVGAIVYGARALALLGL</sequence>
<dbReference type="InterPro" id="IPR036945">
    <property type="entry name" value="DAGK_sf"/>
</dbReference>
<comment type="caution">
    <text evidence="16">The sequence shown here is derived from an EMBL/GenBank/DDBJ whole genome shotgun (WGS) entry which is preliminary data.</text>
</comment>
<keyword evidence="10 15" id="KW-1133">Transmembrane helix</keyword>
<reference evidence="16" key="1">
    <citation type="submission" date="2021-11" db="EMBL/GenBank/DDBJ databases">
        <title>A Novel Adlercreutzia Species, isolated from a Allomyrina dichotoma larva feces.</title>
        <authorList>
            <person name="Suh M.K."/>
        </authorList>
    </citation>
    <scope>NUCLEOTIDE SEQUENCE</scope>
    <source>
        <strain evidence="16">JBNU-10</strain>
    </source>
</reference>
<dbReference type="PANTHER" id="PTHR34299:SF1">
    <property type="entry name" value="DIACYLGLYCEROL KINASE"/>
    <property type="match status" value="1"/>
</dbReference>
<dbReference type="Pfam" id="PF01219">
    <property type="entry name" value="DAGK_prokar"/>
    <property type="match status" value="1"/>
</dbReference>
<evidence type="ECO:0000256" key="9">
    <source>
        <dbReference type="ARBA" id="ARBA00022840"/>
    </source>
</evidence>
<evidence type="ECO:0000256" key="5">
    <source>
        <dbReference type="ARBA" id="ARBA00022679"/>
    </source>
</evidence>
<organism evidence="16 17">
    <name type="scientific">Adlercreutzia faecimuris</name>
    <dbReference type="NCBI Taxonomy" id="2897341"/>
    <lineage>
        <taxon>Bacteria</taxon>
        <taxon>Bacillati</taxon>
        <taxon>Actinomycetota</taxon>
        <taxon>Coriobacteriia</taxon>
        <taxon>Eggerthellales</taxon>
        <taxon>Eggerthellaceae</taxon>
        <taxon>Adlercreutzia</taxon>
    </lineage>
</organism>
<dbReference type="EMBL" id="JAJMLW010000002">
    <property type="protein sequence ID" value="MCI2241929.1"/>
    <property type="molecule type" value="Genomic_DNA"/>
</dbReference>
<evidence type="ECO:0000256" key="6">
    <source>
        <dbReference type="ARBA" id="ARBA00022692"/>
    </source>
</evidence>
<proteinExistence type="inferred from homology"/>
<evidence type="ECO:0000256" key="10">
    <source>
        <dbReference type="ARBA" id="ARBA00022989"/>
    </source>
</evidence>
<comment type="similarity">
    <text evidence="2">Belongs to the bacterial diacylglycerol kinase family.</text>
</comment>
<protein>
    <submittedName>
        <fullName evidence="16">Diacylglycerol kinase family protein</fullName>
    </submittedName>
</protein>
<dbReference type="InterPro" id="IPR033717">
    <property type="entry name" value="UDPK"/>
</dbReference>
<accession>A0ABS9WGK4</accession>
<evidence type="ECO:0000256" key="11">
    <source>
        <dbReference type="ARBA" id="ARBA00023098"/>
    </source>
</evidence>
<keyword evidence="3" id="KW-1003">Cell membrane</keyword>
<evidence type="ECO:0000256" key="2">
    <source>
        <dbReference type="ARBA" id="ARBA00005967"/>
    </source>
</evidence>
<keyword evidence="12 15" id="KW-0472">Membrane</keyword>
<evidence type="ECO:0000256" key="13">
    <source>
        <dbReference type="ARBA" id="ARBA00023209"/>
    </source>
</evidence>
<evidence type="ECO:0000313" key="16">
    <source>
        <dbReference type="EMBL" id="MCI2241929.1"/>
    </source>
</evidence>
<keyword evidence="14" id="KW-1208">Phospholipid metabolism</keyword>
<keyword evidence="7" id="KW-0547">Nucleotide-binding</keyword>
<gene>
    <name evidence="16" type="ORF">LPT13_06145</name>
</gene>
<dbReference type="PANTHER" id="PTHR34299">
    <property type="entry name" value="DIACYLGLYCEROL KINASE"/>
    <property type="match status" value="1"/>
</dbReference>
<keyword evidence="6 15" id="KW-0812">Transmembrane</keyword>
<evidence type="ECO:0000256" key="1">
    <source>
        <dbReference type="ARBA" id="ARBA00004651"/>
    </source>
</evidence>
<evidence type="ECO:0000256" key="14">
    <source>
        <dbReference type="ARBA" id="ARBA00023264"/>
    </source>
</evidence>
<evidence type="ECO:0000313" key="17">
    <source>
        <dbReference type="Proteomes" id="UP001430755"/>
    </source>
</evidence>
<feature type="transmembrane region" description="Helical" evidence="15">
    <location>
        <begin position="67"/>
        <end position="90"/>
    </location>
</feature>
<dbReference type="RefSeq" id="WP_242164664.1">
    <property type="nucleotide sequence ID" value="NZ_JAJMLW010000002.1"/>
</dbReference>
<evidence type="ECO:0000256" key="4">
    <source>
        <dbReference type="ARBA" id="ARBA00022516"/>
    </source>
</evidence>
<evidence type="ECO:0000256" key="8">
    <source>
        <dbReference type="ARBA" id="ARBA00022777"/>
    </source>
</evidence>
<evidence type="ECO:0000256" key="15">
    <source>
        <dbReference type="SAM" id="Phobius"/>
    </source>
</evidence>
<feature type="transmembrane region" description="Helical" evidence="15">
    <location>
        <begin position="42"/>
        <end position="61"/>
    </location>
</feature>
<keyword evidence="4" id="KW-0444">Lipid biosynthesis</keyword>
<evidence type="ECO:0000256" key="7">
    <source>
        <dbReference type="ARBA" id="ARBA00022741"/>
    </source>
</evidence>
<dbReference type="Proteomes" id="UP001430755">
    <property type="component" value="Unassembled WGS sequence"/>
</dbReference>
<dbReference type="InterPro" id="IPR000829">
    <property type="entry name" value="DAGK"/>
</dbReference>
<dbReference type="CDD" id="cd14265">
    <property type="entry name" value="UDPK_IM_like"/>
    <property type="match status" value="1"/>
</dbReference>